<name>A0A507DPB2_9FUNG</name>
<sequence>MSSQPKRLEHGDTLMIGSTKLTAHIHASWGCDACRVTGTNVVSTEPQQHPREPAKPKLDKVVSIGPAKSKSKASLEAIRKQELRRLRREALGEDGDARDEDEDQNHHHHHPRRTHHEQQGPQHAQRPRRNNPRHQQTHSTPYPPPTPHHPSSLDTPLTHAEPTNVGSRMLQKMGWTAGQGLGATGHGRVEPVAVATRQGRLGLGMEDGPGSTAGGGGGAGTGGRRETLKEATVRRARERFSAMMED</sequence>
<dbReference type="InterPro" id="IPR053027">
    <property type="entry name" value="AGGF1"/>
</dbReference>
<feature type="region of interest" description="Disordered" evidence="1">
    <location>
        <begin position="201"/>
        <end position="230"/>
    </location>
</feature>
<feature type="compositionally biased region" description="Gly residues" evidence="1">
    <location>
        <begin position="201"/>
        <end position="222"/>
    </location>
</feature>
<evidence type="ECO:0000313" key="3">
    <source>
        <dbReference type="EMBL" id="TPX53037.1"/>
    </source>
</evidence>
<keyword evidence="4" id="KW-1185">Reference proteome</keyword>
<dbReference type="SMART" id="SM00443">
    <property type="entry name" value="G_patch"/>
    <property type="match status" value="1"/>
</dbReference>
<feature type="compositionally biased region" description="Basic residues" evidence="1">
    <location>
        <begin position="125"/>
        <end position="136"/>
    </location>
</feature>
<accession>A0A507DPB2</accession>
<evidence type="ECO:0000259" key="2">
    <source>
        <dbReference type="PROSITE" id="PS50174"/>
    </source>
</evidence>
<dbReference type="PANTHER" id="PTHR23106">
    <property type="entry name" value="ANGIOGENIC FACTOR WITH G PATCH AND FHA DOMAINS 1"/>
    <property type="match status" value="1"/>
</dbReference>
<gene>
    <name evidence="3" type="ORF">PhCBS80983_g06375</name>
</gene>
<dbReference type="PANTHER" id="PTHR23106:SF24">
    <property type="entry name" value="ANGIOGENIC FACTOR WITH G PATCH AND FHA DOMAINS 1"/>
    <property type="match status" value="1"/>
</dbReference>
<feature type="region of interest" description="Disordered" evidence="1">
    <location>
        <begin position="90"/>
        <end position="162"/>
    </location>
</feature>
<dbReference type="AlphaFoldDB" id="A0A507DPB2"/>
<feature type="compositionally biased region" description="Basic and acidic residues" evidence="1">
    <location>
        <begin position="48"/>
        <end position="60"/>
    </location>
</feature>
<dbReference type="PROSITE" id="PS50174">
    <property type="entry name" value="G_PATCH"/>
    <property type="match status" value="1"/>
</dbReference>
<organism evidence="3 4">
    <name type="scientific">Powellomyces hirtus</name>
    <dbReference type="NCBI Taxonomy" id="109895"/>
    <lineage>
        <taxon>Eukaryota</taxon>
        <taxon>Fungi</taxon>
        <taxon>Fungi incertae sedis</taxon>
        <taxon>Chytridiomycota</taxon>
        <taxon>Chytridiomycota incertae sedis</taxon>
        <taxon>Chytridiomycetes</taxon>
        <taxon>Spizellomycetales</taxon>
        <taxon>Powellomycetaceae</taxon>
        <taxon>Powellomyces</taxon>
    </lineage>
</organism>
<dbReference type="Pfam" id="PF01585">
    <property type="entry name" value="G-patch"/>
    <property type="match status" value="1"/>
</dbReference>
<comment type="caution">
    <text evidence="3">The sequence shown here is derived from an EMBL/GenBank/DDBJ whole genome shotgun (WGS) entry which is preliminary data.</text>
</comment>
<evidence type="ECO:0000256" key="1">
    <source>
        <dbReference type="SAM" id="MobiDB-lite"/>
    </source>
</evidence>
<proteinExistence type="predicted"/>
<dbReference type="GO" id="GO:0003676">
    <property type="term" value="F:nucleic acid binding"/>
    <property type="evidence" value="ECO:0007669"/>
    <property type="project" value="InterPro"/>
</dbReference>
<reference evidence="3 4" key="1">
    <citation type="journal article" date="2019" name="Sci. Rep.">
        <title>Comparative genomics of chytrid fungi reveal insights into the obligate biotrophic and pathogenic lifestyle of Synchytrium endobioticum.</title>
        <authorList>
            <person name="van de Vossenberg B.T.L.H."/>
            <person name="Warris S."/>
            <person name="Nguyen H.D.T."/>
            <person name="van Gent-Pelzer M.P.E."/>
            <person name="Joly D.L."/>
            <person name="van de Geest H.C."/>
            <person name="Bonants P.J.M."/>
            <person name="Smith D.S."/>
            <person name="Levesque C.A."/>
            <person name="van der Lee T.A.J."/>
        </authorList>
    </citation>
    <scope>NUCLEOTIDE SEQUENCE [LARGE SCALE GENOMIC DNA]</scope>
    <source>
        <strain evidence="3 4">CBS 809.83</strain>
    </source>
</reference>
<dbReference type="EMBL" id="QEAQ01000258">
    <property type="protein sequence ID" value="TPX53037.1"/>
    <property type="molecule type" value="Genomic_DNA"/>
</dbReference>
<feature type="compositionally biased region" description="Basic residues" evidence="1">
    <location>
        <begin position="106"/>
        <end position="115"/>
    </location>
</feature>
<feature type="region of interest" description="Disordered" evidence="1">
    <location>
        <begin position="42"/>
        <end position="77"/>
    </location>
</feature>
<protein>
    <recommendedName>
        <fullName evidence="2">G-patch domain-containing protein</fullName>
    </recommendedName>
</protein>
<dbReference type="Proteomes" id="UP000318582">
    <property type="component" value="Unassembled WGS sequence"/>
</dbReference>
<feature type="compositionally biased region" description="Acidic residues" evidence="1">
    <location>
        <begin position="92"/>
        <end position="103"/>
    </location>
</feature>
<feature type="domain" description="G-patch" evidence="2">
    <location>
        <begin position="162"/>
        <end position="208"/>
    </location>
</feature>
<dbReference type="STRING" id="109895.A0A507DPB2"/>
<dbReference type="InterPro" id="IPR000467">
    <property type="entry name" value="G_patch_dom"/>
</dbReference>
<evidence type="ECO:0000313" key="4">
    <source>
        <dbReference type="Proteomes" id="UP000318582"/>
    </source>
</evidence>